<dbReference type="InterPro" id="IPR050445">
    <property type="entry name" value="Bact_polysacc_biosynth/exp"/>
</dbReference>
<dbReference type="GO" id="GO:0005886">
    <property type="term" value="C:plasma membrane"/>
    <property type="evidence" value="ECO:0007669"/>
    <property type="project" value="UniProtKB-SubCell"/>
</dbReference>
<keyword evidence="3" id="KW-1003">Cell membrane</keyword>
<organism evidence="11 12">
    <name type="scientific">Baekduia soli</name>
    <dbReference type="NCBI Taxonomy" id="496014"/>
    <lineage>
        <taxon>Bacteria</taxon>
        <taxon>Bacillati</taxon>
        <taxon>Actinomycetota</taxon>
        <taxon>Thermoleophilia</taxon>
        <taxon>Solirubrobacterales</taxon>
        <taxon>Baekduiaceae</taxon>
        <taxon>Baekduia</taxon>
    </lineage>
</organism>
<dbReference type="KEGG" id="bsol:FSW04_06830"/>
<feature type="domain" description="Polysaccharide chain length determinant N-terminal" evidence="10">
    <location>
        <begin position="13"/>
        <end position="95"/>
    </location>
</feature>
<dbReference type="Gene3D" id="3.40.50.300">
    <property type="entry name" value="P-loop containing nucleotide triphosphate hydrolases"/>
    <property type="match status" value="1"/>
</dbReference>
<keyword evidence="5" id="KW-0547">Nucleotide-binding</keyword>
<keyword evidence="4 9" id="KW-0812">Transmembrane</keyword>
<dbReference type="InterPro" id="IPR003856">
    <property type="entry name" value="LPS_length_determ_N"/>
</dbReference>
<feature type="transmembrane region" description="Helical" evidence="9">
    <location>
        <begin position="25"/>
        <end position="43"/>
    </location>
</feature>
<comment type="similarity">
    <text evidence="2">Belongs to the CpsC/CapA family.</text>
</comment>
<gene>
    <name evidence="11" type="ORF">FSW04_06830</name>
</gene>
<sequence length="486" mass="51618">MNDALDPSPSRTTLQSYLRILRRQWWVPAVTTVVALLAAIVYTQTATPKYSASTKIVVGQGRALFGADASGAVQPFTQTMTDLLQSDVVARETISRRHLDLTPQQLLSRLSVTSNPDTSVLQVSYEDTDVRRATRTLATIAGVFVDLVDRQQGTASSSGASSTTPSASQSAAVSATVFDPAHPNPDQVSPHVKRTLALALILGVIAGVLLAFLRDVLSGRIRSQEEAGEAFGATVLATLPPAVLGTKPSQVAFLPKALSGQVAESVQLLAASLRFSGPRKESGVIVVTSARPEDGKSTVVAHVSSVLARTGAWVIAVEADMYRPTLHRLLDVEAAGEGLTDVLSGHRQLEDVLVEVPAVQLAPVNGNGRPPAAEEVRLQLLPAGTPHPLPAELLSLGTTGELVAHLRRISEYVVIDTPPMLLSGDSFPLLQLADLVIVVCREGETSRDEAQSVRSRLAGLGVENYHIVLTNSSQAEQRTYGYSYAD</sequence>
<evidence type="ECO:0000256" key="8">
    <source>
        <dbReference type="ARBA" id="ARBA00023136"/>
    </source>
</evidence>
<dbReference type="Pfam" id="PF02706">
    <property type="entry name" value="Wzz"/>
    <property type="match status" value="1"/>
</dbReference>
<evidence type="ECO:0000256" key="9">
    <source>
        <dbReference type="SAM" id="Phobius"/>
    </source>
</evidence>
<evidence type="ECO:0000256" key="1">
    <source>
        <dbReference type="ARBA" id="ARBA00004651"/>
    </source>
</evidence>
<proteinExistence type="inferred from homology"/>
<reference evidence="11 12" key="1">
    <citation type="journal article" date="2018" name="J. Microbiol.">
        <title>Baekduia soli gen. nov., sp. nov., a novel bacterium isolated from the soil of Baekdu Mountain and proposal of a novel family name, Baekduiaceae fam. nov.</title>
        <authorList>
            <person name="An D.S."/>
            <person name="Siddiqi M.Z."/>
            <person name="Kim K.H."/>
            <person name="Yu H.S."/>
            <person name="Im W.T."/>
        </authorList>
    </citation>
    <scope>NUCLEOTIDE SEQUENCE [LARGE SCALE GENOMIC DNA]</scope>
    <source>
        <strain evidence="11 12">BR7-21</strain>
    </source>
</reference>
<dbReference type="SUPFAM" id="SSF52540">
    <property type="entry name" value="P-loop containing nucleoside triphosphate hydrolases"/>
    <property type="match status" value="1"/>
</dbReference>
<evidence type="ECO:0000313" key="12">
    <source>
        <dbReference type="Proteomes" id="UP000321805"/>
    </source>
</evidence>
<dbReference type="Proteomes" id="UP000321805">
    <property type="component" value="Chromosome"/>
</dbReference>
<dbReference type="OrthoDB" id="9812433at2"/>
<accession>A0A5B8U2Z2</accession>
<protein>
    <recommendedName>
        <fullName evidence="10">Polysaccharide chain length determinant N-terminal domain-containing protein</fullName>
    </recommendedName>
</protein>
<keyword evidence="6" id="KW-0067">ATP-binding</keyword>
<name>A0A5B8U2Z2_9ACTN</name>
<feature type="transmembrane region" description="Helical" evidence="9">
    <location>
        <begin position="195"/>
        <end position="213"/>
    </location>
</feature>
<evidence type="ECO:0000256" key="7">
    <source>
        <dbReference type="ARBA" id="ARBA00022989"/>
    </source>
</evidence>
<keyword evidence="7 9" id="KW-1133">Transmembrane helix</keyword>
<dbReference type="InterPro" id="IPR027417">
    <property type="entry name" value="P-loop_NTPase"/>
</dbReference>
<keyword evidence="12" id="KW-1185">Reference proteome</keyword>
<dbReference type="RefSeq" id="WP_146917657.1">
    <property type="nucleotide sequence ID" value="NZ_CP042430.1"/>
</dbReference>
<keyword evidence="8 9" id="KW-0472">Membrane</keyword>
<dbReference type="CDD" id="cd05387">
    <property type="entry name" value="BY-kinase"/>
    <property type="match status" value="1"/>
</dbReference>
<dbReference type="PANTHER" id="PTHR32309:SF31">
    <property type="entry name" value="CAPSULAR EXOPOLYSACCHARIDE FAMILY"/>
    <property type="match status" value="1"/>
</dbReference>
<evidence type="ECO:0000256" key="5">
    <source>
        <dbReference type="ARBA" id="ARBA00022741"/>
    </source>
</evidence>
<evidence type="ECO:0000259" key="10">
    <source>
        <dbReference type="Pfam" id="PF02706"/>
    </source>
</evidence>
<comment type="subcellular location">
    <subcellularLocation>
        <location evidence="1">Cell membrane</location>
        <topology evidence="1">Multi-pass membrane protein</topology>
    </subcellularLocation>
</comment>
<evidence type="ECO:0000256" key="2">
    <source>
        <dbReference type="ARBA" id="ARBA00006683"/>
    </source>
</evidence>
<evidence type="ECO:0000313" key="11">
    <source>
        <dbReference type="EMBL" id="QEC47328.1"/>
    </source>
</evidence>
<dbReference type="AlphaFoldDB" id="A0A5B8U2Z2"/>
<evidence type="ECO:0000256" key="4">
    <source>
        <dbReference type="ARBA" id="ARBA00022692"/>
    </source>
</evidence>
<dbReference type="EMBL" id="CP042430">
    <property type="protein sequence ID" value="QEC47328.1"/>
    <property type="molecule type" value="Genomic_DNA"/>
</dbReference>
<evidence type="ECO:0000256" key="3">
    <source>
        <dbReference type="ARBA" id="ARBA00022475"/>
    </source>
</evidence>
<evidence type="ECO:0000256" key="6">
    <source>
        <dbReference type="ARBA" id="ARBA00022840"/>
    </source>
</evidence>
<dbReference type="InterPro" id="IPR005702">
    <property type="entry name" value="Wzc-like_C"/>
</dbReference>
<dbReference type="GO" id="GO:0004713">
    <property type="term" value="F:protein tyrosine kinase activity"/>
    <property type="evidence" value="ECO:0007669"/>
    <property type="project" value="TreeGrafter"/>
</dbReference>
<dbReference type="PANTHER" id="PTHR32309">
    <property type="entry name" value="TYROSINE-PROTEIN KINASE"/>
    <property type="match status" value="1"/>
</dbReference>